<dbReference type="GO" id="GO:0016810">
    <property type="term" value="F:hydrolase activity, acting on carbon-nitrogen (but not peptide) bonds"/>
    <property type="evidence" value="ECO:0007669"/>
    <property type="project" value="InterPro"/>
</dbReference>
<evidence type="ECO:0000313" key="3">
    <source>
        <dbReference type="EMBL" id="KAF7557639.1"/>
    </source>
</evidence>
<dbReference type="EMBL" id="JAANBB010000004">
    <property type="protein sequence ID" value="KAF7557639.1"/>
    <property type="molecule type" value="Genomic_DNA"/>
</dbReference>
<dbReference type="PANTHER" id="PTHR43135:SF3">
    <property type="entry name" value="ALPHA-D-RIBOSE 1-METHYLPHOSPHONATE 5-TRIPHOSPHATE DIPHOSPHATASE"/>
    <property type="match status" value="1"/>
</dbReference>
<dbReference type="Proteomes" id="UP000722485">
    <property type="component" value="Unassembled WGS sequence"/>
</dbReference>
<dbReference type="AlphaFoldDB" id="A0A9P5LDA5"/>
<evidence type="ECO:0000313" key="4">
    <source>
        <dbReference type="Proteomes" id="UP000722485"/>
    </source>
</evidence>
<feature type="domain" description="Amidohydrolase-related" evidence="2">
    <location>
        <begin position="93"/>
        <end position="448"/>
    </location>
</feature>
<dbReference type="InterPro" id="IPR011059">
    <property type="entry name" value="Metal-dep_hydrolase_composite"/>
</dbReference>
<comment type="caution">
    <text evidence="3">The sequence shown here is derived from an EMBL/GenBank/DDBJ whole genome shotgun (WGS) entry which is preliminary data.</text>
</comment>
<evidence type="ECO:0000256" key="1">
    <source>
        <dbReference type="SAM" id="MobiDB-lite"/>
    </source>
</evidence>
<organism evidence="3 4">
    <name type="scientific">Cylindrodendrum hubeiense</name>
    <dbReference type="NCBI Taxonomy" id="595255"/>
    <lineage>
        <taxon>Eukaryota</taxon>
        <taxon>Fungi</taxon>
        <taxon>Dikarya</taxon>
        <taxon>Ascomycota</taxon>
        <taxon>Pezizomycotina</taxon>
        <taxon>Sordariomycetes</taxon>
        <taxon>Hypocreomycetidae</taxon>
        <taxon>Hypocreales</taxon>
        <taxon>Nectriaceae</taxon>
        <taxon>Cylindrodendrum</taxon>
    </lineage>
</organism>
<dbReference type="OrthoDB" id="5595695at2759"/>
<keyword evidence="4" id="KW-1185">Reference proteome</keyword>
<dbReference type="InterPro" id="IPR032466">
    <property type="entry name" value="Metal_Hydrolase"/>
</dbReference>
<protein>
    <recommendedName>
        <fullName evidence="2">Amidohydrolase-related domain-containing protein</fullName>
    </recommendedName>
</protein>
<dbReference type="PANTHER" id="PTHR43135">
    <property type="entry name" value="ALPHA-D-RIBOSE 1-METHYLPHOSPHONATE 5-TRIPHOSPHATE DIPHOSPHATASE"/>
    <property type="match status" value="1"/>
</dbReference>
<dbReference type="Gene3D" id="2.30.40.10">
    <property type="entry name" value="Urease, subunit C, domain 1"/>
    <property type="match status" value="1"/>
</dbReference>
<feature type="region of interest" description="Disordered" evidence="1">
    <location>
        <begin position="1"/>
        <end position="20"/>
    </location>
</feature>
<dbReference type="CDD" id="cd01299">
    <property type="entry name" value="Met_dep_hydrolase_A"/>
    <property type="match status" value="1"/>
</dbReference>
<proteinExistence type="predicted"/>
<gene>
    <name evidence="3" type="ORF">G7Z17_g614</name>
</gene>
<evidence type="ECO:0000259" key="2">
    <source>
        <dbReference type="Pfam" id="PF01979"/>
    </source>
</evidence>
<sequence>MTRLDAAEPPATPESVESGIMPNYDKPWLLPPQTRYRLDNVSIVDPVEGNVTENSSVTLCDGRILSVRRTEDALAQAAAGGDVALPIDLQGLYLCPGLIDAHVHVTATPGEQGLKNTYKAIPASMNNYRTTYVVREMLARGFTTVRDCGGADEALKQAIREWLIVGPRLLIAGHALSQTGGHGDQRDSHQDDDPTTRCCAGHKAGISRLCDGTTECMTAVRDEIRKGADFIKIMAGGGVSSKLNNLGHAQFLPEEVSVIARTAASFDTYVTAHAYSNRAMRHAVENGARGIEHGNFLDAETAEYLASKDVYFTPTLATYHTLMKSPFDRWINNDSMEKNIRVMQSGIQSLQVAEKAGLTVCFGTDLMASMQPFQNNEFSIRAAVQSNLSILRSATINPAKMMNLGDELGRIAEGFCADLVILKGNPLADIRVLDDPQNIKAVIKEGRVTSSQLPQLPPDVPCKS</sequence>
<dbReference type="InterPro" id="IPR006680">
    <property type="entry name" value="Amidohydro-rel"/>
</dbReference>
<reference evidence="3" key="1">
    <citation type="submission" date="2020-03" db="EMBL/GenBank/DDBJ databases">
        <title>Draft Genome Sequence of Cylindrodendrum hubeiense.</title>
        <authorList>
            <person name="Buettner E."/>
            <person name="Kellner H."/>
        </authorList>
    </citation>
    <scope>NUCLEOTIDE SEQUENCE</scope>
    <source>
        <strain evidence="3">IHI 201604</strain>
    </source>
</reference>
<dbReference type="SUPFAM" id="SSF51556">
    <property type="entry name" value="Metallo-dependent hydrolases"/>
    <property type="match status" value="1"/>
</dbReference>
<dbReference type="Gene3D" id="3.20.20.140">
    <property type="entry name" value="Metal-dependent hydrolases"/>
    <property type="match status" value="1"/>
</dbReference>
<dbReference type="InterPro" id="IPR057744">
    <property type="entry name" value="OTAase-like"/>
</dbReference>
<accession>A0A9P5LDA5</accession>
<name>A0A9P5LDA5_9HYPO</name>
<dbReference type="Pfam" id="PF01979">
    <property type="entry name" value="Amidohydro_1"/>
    <property type="match status" value="1"/>
</dbReference>
<dbReference type="SUPFAM" id="SSF51338">
    <property type="entry name" value="Composite domain of metallo-dependent hydrolases"/>
    <property type="match status" value="1"/>
</dbReference>
<dbReference type="InterPro" id="IPR051781">
    <property type="entry name" value="Metallo-dep_Hydrolase"/>
</dbReference>